<dbReference type="RefSeq" id="WP_407137426.1">
    <property type="nucleotide sequence ID" value="NZ_JBGQPK010000026.1"/>
</dbReference>
<gene>
    <name evidence="2" type="ORF">ACEN34_07520</name>
</gene>
<dbReference type="Gene3D" id="3.40.50.720">
    <property type="entry name" value="NAD(P)-binding Rossmann-like Domain"/>
    <property type="match status" value="1"/>
</dbReference>
<proteinExistence type="predicted"/>
<keyword evidence="3" id="KW-1185">Reference proteome</keyword>
<dbReference type="InterPro" id="IPR016040">
    <property type="entry name" value="NAD(P)-bd_dom"/>
</dbReference>
<dbReference type="Proteomes" id="UP001625389">
    <property type="component" value="Unassembled WGS sequence"/>
</dbReference>
<name>A0ABW8UDI4_9LACO</name>
<organism evidence="2 3">
    <name type="scientific">Loigolactobacillus zhaoyuanensis</name>
    <dbReference type="NCBI Taxonomy" id="2486017"/>
    <lineage>
        <taxon>Bacteria</taxon>
        <taxon>Bacillati</taxon>
        <taxon>Bacillota</taxon>
        <taxon>Bacilli</taxon>
        <taxon>Lactobacillales</taxon>
        <taxon>Lactobacillaceae</taxon>
        <taxon>Loigolactobacillus</taxon>
    </lineage>
</organism>
<dbReference type="PANTHER" id="PTHR43355:SF2">
    <property type="entry name" value="FLAVIN REDUCTASE (NADPH)"/>
    <property type="match status" value="1"/>
</dbReference>
<dbReference type="EMBL" id="JBGQPK010000026">
    <property type="protein sequence ID" value="MFL2029463.1"/>
    <property type="molecule type" value="Genomic_DNA"/>
</dbReference>
<feature type="domain" description="NAD(P)-binding" evidence="1">
    <location>
        <begin position="8"/>
        <end position="199"/>
    </location>
</feature>
<evidence type="ECO:0000259" key="1">
    <source>
        <dbReference type="Pfam" id="PF13460"/>
    </source>
</evidence>
<reference evidence="2 3" key="1">
    <citation type="submission" date="2024-08" db="EMBL/GenBank/DDBJ databases">
        <authorList>
            <person name="Arias E."/>
        </authorList>
    </citation>
    <scope>NUCLEOTIDE SEQUENCE [LARGE SCALE GENOMIC DNA]</scope>
    <source>
        <strain evidence="2 3">FAM 25317</strain>
    </source>
</reference>
<dbReference type="InterPro" id="IPR036291">
    <property type="entry name" value="NAD(P)-bd_dom_sf"/>
</dbReference>
<dbReference type="SUPFAM" id="SSF51735">
    <property type="entry name" value="NAD(P)-binding Rossmann-fold domains"/>
    <property type="match status" value="1"/>
</dbReference>
<dbReference type="Pfam" id="PF13460">
    <property type="entry name" value="NAD_binding_10"/>
    <property type="match status" value="1"/>
</dbReference>
<dbReference type="InterPro" id="IPR051606">
    <property type="entry name" value="Polyketide_Oxido-like"/>
</dbReference>
<evidence type="ECO:0000313" key="3">
    <source>
        <dbReference type="Proteomes" id="UP001625389"/>
    </source>
</evidence>
<protein>
    <submittedName>
        <fullName evidence="2">NAD(P)H-binding protein</fullName>
    </submittedName>
</protein>
<sequence>MMKIGIIGATGRVGSAILNEAEARGHKVTALVRNADKAKEMFGADAAILEKDALAFDATDLNQFDVVVDAFASSKAYQHLDLATKLISLFRNNKQTRLMFIVGSSSLKKPDGTRMLDDVLKMFANEPWVATPIQQVHELEFLQWVDNVNWSAISPQVNFEPGEKTQYRLGTDEVMENKAGKRAVSFGNFAGALVDELETPQHKQQRFTVVDD</sequence>
<evidence type="ECO:0000313" key="2">
    <source>
        <dbReference type="EMBL" id="MFL2029463.1"/>
    </source>
</evidence>
<comment type="caution">
    <text evidence="2">The sequence shown here is derived from an EMBL/GenBank/DDBJ whole genome shotgun (WGS) entry which is preliminary data.</text>
</comment>
<accession>A0ABW8UDI4</accession>
<dbReference type="PANTHER" id="PTHR43355">
    <property type="entry name" value="FLAVIN REDUCTASE (NADPH)"/>
    <property type="match status" value="1"/>
</dbReference>